<dbReference type="Pfam" id="PF00497">
    <property type="entry name" value="SBP_bac_3"/>
    <property type="match status" value="1"/>
</dbReference>
<dbReference type="EMBL" id="CP063194">
    <property type="protein sequence ID" value="WCZ39698.1"/>
    <property type="molecule type" value="Genomic_DNA"/>
</dbReference>
<comment type="similarity">
    <text evidence="1 4">Belongs to the bacterial solute-binding protein 3 family.</text>
</comment>
<dbReference type="PROSITE" id="PS51257">
    <property type="entry name" value="PROKAR_LIPOPROTEIN"/>
    <property type="match status" value="1"/>
</dbReference>
<keyword evidence="2" id="KW-0813">Transport</keyword>
<organism evidence="9 10">
    <name type="scientific">Corynebacterium jeddahense</name>
    <dbReference type="NCBI Taxonomy" id="1414719"/>
    <lineage>
        <taxon>Bacteria</taxon>
        <taxon>Bacillati</taxon>
        <taxon>Actinomycetota</taxon>
        <taxon>Actinomycetes</taxon>
        <taxon>Mycobacteriales</taxon>
        <taxon>Corynebacteriaceae</taxon>
        <taxon>Corynebacterium</taxon>
    </lineage>
</organism>
<keyword evidence="3 6" id="KW-0732">Signal</keyword>
<gene>
    <name evidence="9" type="primary">glnH2</name>
    <name evidence="9" type="ORF">CJEDD_10640</name>
</gene>
<name>A0ABY7ULX1_9CORY</name>
<feature type="chain" id="PRO_5045151071" evidence="6">
    <location>
        <begin position="20"/>
        <end position="336"/>
    </location>
</feature>
<evidence type="ECO:0000256" key="5">
    <source>
        <dbReference type="SAM" id="MobiDB-lite"/>
    </source>
</evidence>
<dbReference type="RefSeq" id="WP_273657521.1">
    <property type="nucleotide sequence ID" value="NZ_CP063194.1"/>
</dbReference>
<evidence type="ECO:0000256" key="3">
    <source>
        <dbReference type="ARBA" id="ARBA00022729"/>
    </source>
</evidence>
<sequence length="336" mass="36078">MRRPATATAASLIAASLLAGCADGGAPERVEATITTPSPTRDPLPLPPGALLDEPSGPPATPYMPEKLDWEGSLNPRLAPAGAPTPNVDRIRKRGRLIVGIDQSLYLLSYRDTASGHLRGLEVDLAQAIADDIFGTESGRGTLDLRFVDSAARADALNRGDVDVVIRTMSITPERAQQIEFSTPYLETRVRVLAPKDRGIESLNDLDGKTVCIVDGTNLAQMARTFAPNSSLLRTRSWSDCLMSTQQFQADAIMADDAILAGIAAQDPYTDILPGSLSTQYYGVGLPKGGDDIVRQVNSTIERMRNDGSLRQLYATWLGGSVVDASPPALRYRTDE</sequence>
<dbReference type="InterPro" id="IPR018313">
    <property type="entry name" value="SBP_3_CS"/>
</dbReference>
<evidence type="ECO:0000256" key="1">
    <source>
        <dbReference type="ARBA" id="ARBA00010333"/>
    </source>
</evidence>
<dbReference type="SUPFAM" id="SSF53850">
    <property type="entry name" value="Periplasmic binding protein-like II"/>
    <property type="match status" value="1"/>
</dbReference>
<dbReference type="Gene3D" id="3.40.190.10">
    <property type="entry name" value="Periplasmic binding protein-like II"/>
    <property type="match status" value="2"/>
</dbReference>
<dbReference type="InterPro" id="IPR051455">
    <property type="entry name" value="Bact_solute-bind_prot3"/>
</dbReference>
<dbReference type="CDD" id="cd13690">
    <property type="entry name" value="PBP2_GluB"/>
    <property type="match status" value="1"/>
</dbReference>
<dbReference type="InterPro" id="IPR001638">
    <property type="entry name" value="Solute-binding_3/MltF_N"/>
</dbReference>
<evidence type="ECO:0000256" key="6">
    <source>
        <dbReference type="SAM" id="SignalP"/>
    </source>
</evidence>
<protein>
    <submittedName>
        <fullName evidence="9">ABC transporter glutamine-binding protein GlnH</fullName>
    </submittedName>
</protein>
<evidence type="ECO:0000256" key="2">
    <source>
        <dbReference type="ARBA" id="ARBA00022448"/>
    </source>
</evidence>
<proteinExistence type="inferred from homology"/>
<dbReference type="InterPro" id="IPR001320">
    <property type="entry name" value="Iontro_rcpt_C"/>
</dbReference>
<evidence type="ECO:0000313" key="9">
    <source>
        <dbReference type="EMBL" id="WCZ39698.1"/>
    </source>
</evidence>
<reference evidence="9 10" key="1">
    <citation type="submission" date="2020-10" db="EMBL/GenBank/DDBJ databases">
        <title>Complete genome sequence of Corynebacterium jeddahense DSM 45997, type strain of Corynebacterium jeddahense.</title>
        <authorList>
            <person name="Busche T."/>
            <person name="Kalinowski J."/>
            <person name="Ruckert C."/>
        </authorList>
    </citation>
    <scope>NUCLEOTIDE SEQUENCE [LARGE SCALE GENOMIC DNA]</scope>
    <source>
        <strain evidence="9 10">DSM 45997</strain>
    </source>
</reference>
<feature type="signal peptide" evidence="6">
    <location>
        <begin position="1"/>
        <end position="19"/>
    </location>
</feature>
<dbReference type="Proteomes" id="UP001218071">
    <property type="component" value="Chromosome"/>
</dbReference>
<dbReference type="SMART" id="SM00062">
    <property type="entry name" value="PBPb"/>
    <property type="match status" value="1"/>
</dbReference>
<feature type="region of interest" description="Disordered" evidence="5">
    <location>
        <begin position="33"/>
        <end position="87"/>
    </location>
</feature>
<accession>A0ABY7ULX1</accession>
<feature type="domain" description="Solute-binding protein family 3/N-terminal" evidence="7">
    <location>
        <begin position="96"/>
        <end position="321"/>
    </location>
</feature>
<evidence type="ECO:0000313" key="10">
    <source>
        <dbReference type="Proteomes" id="UP001218071"/>
    </source>
</evidence>
<keyword evidence="10" id="KW-1185">Reference proteome</keyword>
<evidence type="ECO:0000259" key="8">
    <source>
        <dbReference type="SMART" id="SM00079"/>
    </source>
</evidence>
<evidence type="ECO:0000259" key="7">
    <source>
        <dbReference type="SMART" id="SM00062"/>
    </source>
</evidence>
<dbReference type="PANTHER" id="PTHR30085:SF6">
    <property type="entry name" value="ABC TRANSPORTER GLUTAMINE-BINDING PROTEIN GLNH"/>
    <property type="match status" value="1"/>
</dbReference>
<dbReference type="PANTHER" id="PTHR30085">
    <property type="entry name" value="AMINO ACID ABC TRANSPORTER PERMEASE"/>
    <property type="match status" value="1"/>
</dbReference>
<feature type="domain" description="Ionotropic glutamate receptor C-terminal" evidence="8">
    <location>
        <begin position="96"/>
        <end position="320"/>
    </location>
</feature>
<dbReference type="PROSITE" id="PS01039">
    <property type="entry name" value="SBP_BACTERIAL_3"/>
    <property type="match status" value="1"/>
</dbReference>
<evidence type="ECO:0000256" key="4">
    <source>
        <dbReference type="RuleBase" id="RU003744"/>
    </source>
</evidence>
<dbReference type="SMART" id="SM00079">
    <property type="entry name" value="PBPe"/>
    <property type="match status" value="1"/>
</dbReference>